<keyword evidence="2" id="KW-1185">Reference proteome</keyword>
<dbReference type="EnsemblPlants" id="TuG1812G0600001312.01.T02">
    <property type="protein sequence ID" value="TuG1812G0600001312.01.T02"/>
    <property type="gene ID" value="TuG1812G0600001312.01"/>
</dbReference>
<evidence type="ECO:0000313" key="2">
    <source>
        <dbReference type="Proteomes" id="UP000015106"/>
    </source>
</evidence>
<organism evidence="1 2">
    <name type="scientific">Triticum urartu</name>
    <name type="common">Red wild einkorn</name>
    <name type="synonym">Crithodium urartu</name>
    <dbReference type="NCBI Taxonomy" id="4572"/>
    <lineage>
        <taxon>Eukaryota</taxon>
        <taxon>Viridiplantae</taxon>
        <taxon>Streptophyta</taxon>
        <taxon>Embryophyta</taxon>
        <taxon>Tracheophyta</taxon>
        <taxon>Spermatophyta</taxon>
        <taxon>Magnoliopsida</taxon>
        <taxon>Liliopsida</taxon>
        <taxon>Poales</taxon>
        <taxon>Poaceae</taxon>
        <taxon>BOP clade</taxon>
        <taxon>Pooideae</taxon>
        <taxon>Triticodae</taxon>
        <taxon>Triticeae</taxon>
        <taxon>Triticinae</taxon>
        <taxon>Triticum</taxon>
    </lineage>
</organism>
<dbReference type="AlphaFoldDB" id="A0A8R7QR80"/>
<sequence length="82" mass="8779">HNSLSGGLPLELVSSGSIIVLDVSFNRLRGDMQELPSSTPSRPLQVSSLLDLVTAPCSECSRLDTTTSAGLSQMNSLMLPYW</sequence>
<dbReference type="Proteomes" id="UP000015106">
    <property type="component" value="Chromosome 6"/>
</dbReference>
<accession>A0A8R7QR80</accession>
<reference evidence="2" key="1">
    <citation type="journal article" date="2013" name="Nature">
        <title>Draft genome of the wheat A-genome progenitor Triticum urartu.</title>
        <authorList>
            <person name="Ling H.Q."/>
            <person name="Zhao S."/>
            <person name="Liu D."/>
            <person name="Wang J."/>
            <person name="Sun H."/>
            <person name="Zhang C."/>
            <person name="Fan H."/>
            <person name="Li D."/>
            <person name="Dong L."/>
            <person name="Tao Y."/>
            <person name="Gao C."/>
            <person name="Wu H."/>
            <person name="Li Y."/>
            <person name="Cui Y."/>
            <person name="Guo X."/>
            <person name="Zheng S."/>
            <person name="Wang B."/>
            <person name="Yu K."/>
            <person name="Liang Q."/>
            <person name="Yang W."/>
            <person name="Lou X."/>
            <person name="Chen J."/>
            <person name="Feng M."/>
            <person name="Jian J."/>
            <person name="Zhang X."/>
            <person name="Luo G."/>
            <person name="Jiang Y."/>
            <person name="Liu J."/>
            <person name="Wang Z."/>
            <person name="Sha Y."/>
            <person name="Zhang B."/>
            <person name="Wu H."/>
            <person name="Tang D."/>
            <person name="Shen Q."/>
            <person name="Xue P."/>
            <person name="Zou S."/>
            <person name="Wang X."/>
            <person name="Liu X."/>
            <person name="Wang F."/>
            <person name="Yang Y."/>
            <person name="An X."/>
            <person name="Dong Z."/>
            <person name="Zhang K."/>
            <person name="Zhang X."/>
            <person name="Luo M.C."/>
            <person name="Dvorak J."/>
            <person name="Tong Y."/>
            <person name="Wang J."/>
            <person name="Yang H."/>
            <person name="Li Z."/>
            <person name="Wang D."/>
            <person name="Zhang A."/>
            <person name="Wang J."/>
        </authorList>
    </citation>
    <scope>NUCLEOTIDE SEQUENCE</scope>
    <source>
        <strain evidence="2">cv. G1812</strain>
    </source>
</reference>
<dbReference type="Gramene" id="TuG1812G0600001312.01.T02">
    <property type="protein sequence ID" value="TuG1812G0600001312.01.T02"/>
    <property type="gene ID" value="TuG1812G0600001312.01"/>
</dbReference>
<reference evidence="1" key="2">
    <citation type="submission" date="2018-03" db="EMBL/GenBank/DDBJ databases">
        <title>The Triticum urartu genome reveals the dynamic nature of wheat genome evolution.</title>
        <authorList>
            <person name="Ling H."/>
            <person name="Ma B."/>
            <person name="Shi X."/>
            <person name="Liu H."/>
            <person name="Dong L."/>
            <person name="Sun H."/>
            <person name="Cao Y."/>
            <person name="Gao Q."/>
            <person name="Zheng S."/>
            <person name="Li Y."/>
            <person name="Yu Y."/>
            <person name="Du H."/>
            <person name="Qi M."/>
            <person name="Li Y."/>
            <person name="Yu H."/>
            <person name="Cui Y."/>
            <person name="Wang N."/>
            <person name="Chen C."/>
            <person name="Wu H."/>
            <person name="Zhao Y."/>
            <person name="Zhang J."/>
            <person name="Li Y."/>
            <person name="Zhou W."/>
            <person name="Zhang B."/>
            <person name="Hu W."/>
            <person name="Eijk M."/>
            <person name="Tang J."/>
            <person name="Witsenboer H."/>
            <person name="Zhao S."/>
            <person name="Li Z."/>
            <person name="Zhang A."/>
            <person name="Wang D."/>
            <person name="Liang C."/>
        </authorList>
    </citation>
    <scope>NUCLEOTIDE SEQUENCE [LARGE SCALE GENOMIC DNA]</scope>
    <source>
        <strain evidence="1">cv. G1812</strain>
    </source>
</reference>
<evidence type="ECO:0000313" key="1">
    <source>
        <dbReference type="EnsemblPlants" id="TuG1812G0600001312.01.T02"/>
    </source>
</evidence>
<proteinExistence type="predicted"/>
<reference evidence="1" key="3">
    <citation type="submission" date="2022-06" db="UniProtKB">
        <authorList>
            <consortium name="EnsemblPlants"/>
        </authorList>
    </citation>
    <scope>IDENTIFICATION</scope>
</reference>
<protein>
    <submittedName>
        <fullName evidence="1">Uncharacterized protein</fullName>
    </submittedName>
</protein>
<name>A0A8R7QR80_TRIUA</name>